<dbReference type="EMBL" id="RCMK01000532">
    <property type="protein sequence ID" value="KAG2923623.1"/>
    <property type="molecule type" value="Genomic_DNA"/>
</dbReference>
<dbReference type="Proteomes" id="UP000760860">
    <property type="component" value="Unassembled WGS sequence"/>
</dbReference>
<sequence length="76" mass="9064">MHGLSPRRTAEYNYDGQVGETQIAHAILQTLNSWVATETTRKTWHHIRVYVRKPWQDKLLRATYCETTEGQQHLWR</sequence>
<accession>A0A8T1KRT4</accession>
<dbReference type="AlphaFoldDB" id="A0A8T1KRT4"/>
<comment type="caution">
    <text evidence="3">The sequence shown here is derived from an EMBL/GenBank/DDBJ whole genome shotgun (WGS) entry which is preliminary data.</text>
</comment>
<evidence type="ECO:0000313" key="4">
    <source>
        <dbReference type="Proteomes" id="UP000688947"/>
    </source>
</evidence>
<protein>
    <submittedName>
        <fullName evidence="3">Uncharacterized protein</fullName>
    </submittedName>
</protein>
<dbReference type="Proteomes" id="UP000736787">
    <property type="component" value="Unassembled WGS sequence"/>
</dbReference>
<proteinExistence type="predicted"/>
<dbReference type="Proteomes" id="UP000688947">
    <property type="component" value="Unassembled WGS sequence"/>
</dbReference>
<dbReference type="EMBL" id="JAENGZ010001150">
    <property type="protein sequence ID" value="KAG6950271.1"/>
    <property type="molecule type" value="Genomic_DNA"/>
</dbReference>
<reference evidence="1" key="1">
    <citation type="submission" date="2018-10" db="EMBL/GenBank/DDBJ databases">
        <title>Effector identification in a new, highly contiguous assembly of the strawberry crown rot pathogen Phytophthora cactorum.</title>
        <authorList>
            <person name="Armitage A.D."/>
            <person name="Nellist C.F."/>
            <person name="Bates H."/>
            <person name="Vickerstaff R.J."/>
            <person name="Harrison R.J."/>
        </authorList>
    </citation>
    <scope>NUCLEOTIDE SEQUENCE</scope>
    <source>
        <strain evidence="1">4040</strain>
        <strain evidence="2">P421</strain>
    </source>
</reference>
<name>A0A8T1KRT4_9STRA</name>
<gene>
    <name evidence="3" type="ORF">JG687_00014360</name>
    <name evidence="1" type="ORF">PC117_g15678</name>
    <name evidence="2" type="ORF">PC129_g9337</name>
</gene>
<evidence type="ECO:0000313" key="1">
    <source>
        <dbReference type="EMBL" id="KAG2923623.1"/>
    </source>
</evidence>
<dbReference type="EMBL" id="RCMV01000290">
    <property type="protein sequence ID" value="KAG3219896.1"/>
    <property type="molecule type" value="Genomic_DNA"/>
</dbReference>
<evidence type="ECO:0000313" key="2">
    <source>
        <dbReference type="EMBL" id="KAG3219896.1"/>
    </source>
</evidence>
<reference evidence="3" key="2">
    <citation type="submission" date="2021-01" db="EMBL/GenBank/DDBJ databases">
        <title>Phytophthora aleatoria, a newly-described species from Pinus radiata is distinct from Phytophthora cactorum isolates based on comparative genomics.</title>
        <authorList>
            <person name="Mcdougal R."/>
            <person name="Panda P."/>
            <person name="Williams N."/>
            <person name="Studholme D.J."/>
        </authorList>
    </citation>
    <scope>NUCLEOTIDE SEQUENCE</scope>
    <source>
        <strain evidence="3">NZFS 3830</strain>
    </source>
</reference>
<organism evidence="3 4">
    <name type="scientific">Phytophthora cactorum</name>
    <dbReference type="NCBI Taxonomy" id="29920"/>
    <lineage>
        <taxon>Eukaryota</taxon>
        <taxon>Sar</taxon>
        <taxon>Stramenopiles</taxon>
        <taxon>Oomycota</taxon>
        <taxon>Peronosporomycetes</taxon>
        <taxon>Peronosporales</taxon>
        <taxon>Peronosporaceae</taxon>
        <taxon>Phytophthora</taxon>
    </lineage>
</organism>
<evidence type="ECO:0000313" key="3">
    <source>
        <dbReference type="EMBL" id="KAG6950271.1"/>
    </source>
</evidence>